<gene>
    <name evidence="4 8" type="primary">grpE</name>
    <name evidence="8" type="ORF">U1T56_15375</name>
</gene>
<dbReference type="InterPro" id="IPR000740">
    <property type="entry name" value="GrpE"/>
</dbReference>
<dbReference type="Gene3D" id="2.30.22.10">
    <property type="entry name" value="Head domain of nucleotide exchange factor GrpE"/>
    <property type="match status" value="1"/>
</dbReference>
<sequence>MSDTTRENSEIEQPAAAAPANDAARASANDTEPRTEEAPTPEEVAELKDRLLRTLADMENLRRRTQREIEDARKFAITGFARDLLEVADNLSRALASVPPEAREANEFVKNLVLGVEMTGRSLLNAFEKHQVRKVEPQKGDKFDHKLHQAMFEVPTNAQPPGTIAEVVQAGYVIADRLLRPALVGVAKAAPQADTAADEETTEPGVRVDTVA</sequence>
<comment type="subcellular location">
    <subcellularLocation>
        <location evidence="4">Cytoplasm</location>
    </subcellularLocation>
</comment>
<evidence type="ECO:0000256" key="2">
    <source>
        <dbReference type="ARBA" id="ARBA00023016"/>
    </source>
</evidence>
<proteinExistence type="inferred from homology"/>
<comment type="caution">
    <text evidence="8">The sequence shown here is derived from an EMBL/GenBank/DDBJ whole genome shotgun (WGS) entry which is preliminary data.</text>
</comment>
<protein>
    <recommendedName>
        <fullName evidence="4 5">Protein GrpE</fullName>
    </recommendedName>
    <alternativeName>
        <fullName evidence="4">HSP-70 cofactor</fullName>
    </alternativeName>
</protein>
<accession>A0ABU8XTL0</accession>
<comment type="similarity">
    <text evidence="1 4 6">Belongs to the GrpE family.</text>
</comment>
<organism evidence="8 9">
    <name type="scientific">Benzoatithermus flavus</name>
    <dbReference type="NCBI Taxonomy" id="3108223"/>
    <lineage>
        <taxon>Bacteria</taxon>
        <taxon>Pseudomonadati</taxon>
        <taxon>Pseudomonadota</taxon>
        <taxon>Alphaproteobacteria</taxon>
        <taxon>Geminicoccales</taxon>
        <taxon>Geminicoccaceae</taxon>
        <taxon>Benzoatithermus</taxon>
    </lineage>
</organism>
<reference evidence="8 9" key="1">
    <citation type="submission" date="2024-01" db="EMBL/GenBank/DDBJ databases">
        <title>Multi-omics insights into the function and evolution of sodium benzoate biodegradation pathways in Benzoatithermus flavus gen. nov., sp. nov. from hot spring.</title>
        <authorList>
            <person name="Hu C.-J."/>
            <person name="Li W.-J."/>
        </authorList>
    </citation>
    <scope>NUCLEOTIDE SEQUENCE [LARGE SCALE GENOMIC DNA]</scope>
    <source>
        <strain evidence="8 9">SYSU G07066</strain>
    </source>
</reference>
<keyword evidence="4" id="KW-0963">Cytoplasm</keyword>
<dbReference type="RefSeq" id="WP_418160388.1">
    <property type="nucleotide sequence ID" value="NZ_JBBLZC010000015.1"/>
</dbReference>
<evidence type="ECO:0000256" key="1">
    <source>
        <dbReference type="ARBA" id="ARBA00009054"/>
    </source>
</evidence>
<dbReference type="Gene3D" id="3.90.20.20">
    <property type="match status" value="1"/>
</dbReference>
<dbReference type="NCBIfam" id="NF010739">
    <property type="entry name" value="PRK14141.1"/>
    <property type="match status" value="1"/>
</dbReference>
<dbReference type="InterPro" id="IPR013805">
    <property type="entry name" value="GrpE_CC"/>
</dbReference>
<dbReference type="SUPFAM" id="SSF58014">
    <property type="entry name" value="Coiled-coil domain of nucleotide exchange factor GrpE"/>
    <property type="match status" value="1"/>
</dbReference>
<dbReference type="EMBL" id="JBBLZC010000015">
    <property type="protein sequence ID" value="MEK0084537.1"/>
    <property type="molecule type" value="Genomic_DNA"/>
</dbReference>
<evidence type="ECO:0000256" key="5">
    <source>
        <dbReference type="RuleBase" id="RU000639"/>
    </source>
</evidence>
<dbReference type="Pfam" id="PF01025">
    <property type="entry name" value="GrpE"/>
    <property type="match status" value="1"/>
</dbReference>
<dbReference type="PRINTS" id="PR00773">
    <property type="entry name" value="GRPEPROTEIN"/>
</dbReference>
<dbReference type="PROSITE" id="PS01071">
    <property type="entry name" value="GRPE"/>
    <property type="match status" value="1"/>
</dbReference>
<dbReference type="SUPFAM" id="SSF51064">
    <property type="entry name" value="Head domain of nucleotide exchange factor GrpE"/>
    <property type="match status" value="1"/>
</dbReference>
<evidence type="ECO:0000256" key="3">
    <source>
        <dbReference type="ARBA" id="ARBA00023186"/>
    </source>
</evidence>
<dbReference type="HAMAP" id="MF_01151">
    <property type="entry name" value="GrpE"/>
    <property type="match status" value="1"/>
</dbReference>
<feature type="region of interest" description="Disordered" evidence="7">
    <location>
        <begin position="1"/>
        <end position="46"/>
    </location>
</feature>
<keyword evidence="3 4" id="KW-0143">Chaperone</keyword>
<keyword evidence="9" id="KW-1185">Reference proteome</keyword>
<dbReference type="Proteomes" id="UP001375743">
    <property type="component" value="Unassembled WGS sequence"/>
</dbReference>
<evidence type="ECO:0000256" key="6">
    <source>
        <dbReference type="RuleBase" id="RU004478"/>
    </source>
</evidence>
<feature type="region of interest" description="Disordered" evidence="7">
    <location>
        <begin position="190"/>
        <end position="212"/>
    </location>
</feature>
<name>A0ABU8XTL0_9PROT</name>
<evidence type="ECO:0000256" key="4">
    <source>
        <dbReference type="HAMAP-Rule" id="MF_01151"/>
    </source>
</evidence>
<evidence type="ECO:0000313" key="8">
    <source>
        <dbReference type="EMBL" id="MEK0084537.1"/>
    </source>
</evidence>
<dbReference type="PANTHER" id="PTHR21237:SF23">
    <property type="entry name" value="GRPE PROTEIN HOMOLOG, MITOCHONDRIAL"/>
    <property type="match status" value="1"/>
</dbReference>
<evidence type="ECO:0000313" key="9">
    <source>
        <dbReference type="Proteomes" id="UP001375743"/>
    </source>
</evidence>
<comment type="function">
    <text evidence="4 5">Participates actively in the response to hyperosmotic and heat shock by preventing the aggregation of stress-denatured proteins, in association with DnaK and GrpE. It is the nucleotide exchange factor for DnaK and may function as a thermosensor. Unfolded proteins bind initially to DnaJ; upon interaction with the DnaJ-bound protein, DnaK hydrolyzes its bound ATP, resulting in the formation of a stable complex. GrpE releases ADP from DnaK; ATP binding to DnaK triggers the release of the substrate protein, thus completing the reaction cycle. Several rounds of ATP-dependent interactions between DnaJ, DnaK and GrpE are required for fully efficient folding.</text>
</comment>
<keyword evidence="2 4" id="KW-0346">Stress response</keyword>
<dbReference type="PANTHER" id="PTHR21237">
    <property type="entry name" value="GRPE PROTEIN"/>
    <property type="match status" value="1"/>
</dbReference>
<comment type="subunit">
    <text evidence="4">Homodimer.</text>
</comment>
<evidence type="ECO:0000256" key="7">
    <source>
        <dbReference type="SAM" id="MobiDB-lite"/>
    </source>
</evidence>
<feature type="compositionally biased region" description="Low complexity" evidence="7">
    <location>
        <begin position="14"/>
        <end position="30"/>
    </location>
</feature>
<dbReference type="InterPro" id="IPR009012">
    <property type="entry name" value="GrpE_head"/>
</dbReference>
<dbReference type="CDD" id="cd00446">
    <property type="entry name" value="GrpE"/>
    <property type="match status" value="1"/>
</dbReference>